<dbReference type="EMBL" id="CP073041">
    <property type="protein sequence ID" value="UXE58503.1"/>
    <property type="molecule type" value="Genomic_DNA"/>
</dbReference>
<protein>
    <submittedName>
        <fullName evidence="2">Uncharacterized protein</fullName>
    </submittedName>
</protein>
<evidence type="ECO:0000256" key="1">
    <source>
        <dbReference type="SAM" id="Phobius"/>
    </source>
</evidence>
<evidence type="ECO:0000313" key="2">
    <source>
        <dbReference type="EMBL" id="UXE58503.1"/>
    </source>
</evidence>
<keyword evidence="1" id="KW-0812">Transmembrane</keyword>
<reference evidence="2" key="1">
    <citation type="submission" date="2021-04" db="EMBL/GenBank/DDBJ databases">
        <title>Genome sequence of Woronichinia naegeliana from Washington state freshwater lake bloom.</title>
        <authorList>
            <person name="Dreher T.W."/>
        </authorList>
    </citation>
    <scope>NUCLEOTIDE SEQUENCE</scope>
    <source>
        <strain evidence="2">WA131</strain>
    </source>
</reference>
<sequence>MRLCLYLIPVLGAIPSLWVVTQAGKDSSQVRSIARRSILLTGSWLLIYGLLWWSGLPEKWVKASPF</sequence>
<keyword evidence="1" id="KW-1133">Transmembrane helix</keyword>
<dbReference type="Proteomes" id="UP001065613">
    <property type="component" value="Chromosome"/>
</dbReference>
<gene>
    <name evidence="2" type="ORF">KA717_20830</name>
</gene>
<accession>A0A977KRX2</accession>
<keyword evidence="1" id="KW-0472">Membrane</keyword>
<feature type="transmembrane region" description="Helical" evidence="1">
    <location>
        <begin position="33"/>
        <end position="53"/>
    </location>
</feature>
<proteinExistence type="predicted"/>
<dbReference type="KEGG" id="wna:KA717_20830"/>
<name>A0A977KRX2_9CYAN</name>
<organism evidence="2">
    <name type="scientific">Woronichinia naegeliana WA131</name>
    <dbReference type="NCBI Taxonomy" id="2824559"/>
    <lineage>
        <taxon>Bacteria</taxon>
        <taxon>Bacillati</taxon>
        <taxon>Cyanobacteriota</taxon>
        <taxon>Cyanophyceae</taxon>
        <taxon>Synechococcales</taxon>
        <taxon>Coelosphaeriaceae</taxon>
        <taxon>Woronichinia</taxon>
    </lineage>
</organism>
<dbReference type="AlphaFoldDB" id="A0A977KRX2"/>